<gene>
    <name evidence="1" type="ORF">SCUD_LOCUS18245</name>
</gene>
<sequence>MPRNIDQLFCFYSIRTVPFPVNSTCVESCSSSVYTTTRDEGIHEVSLKSVRQIFWI</sequence>
<proteinExistence type="predicted"/>
<evidence type="ECO:0000313" key="1">
    <source>
        <dbReference type="EMBL" id="VDP65237.1"/>
    </source>
</evidence>
<evidence type="ECO:0000313" key="2">
    <source>
        <dbReference type="Proteomes" id="UP000279833"/>
    </source>
</evidence>
<protein>
    <submittedName>
        <fullName evidence="3">ZP domain-containing protein</fullName>
    </submittedName>
</protein>
<accession>A0A183KT56</accession>
<name>A0A183KT56_9TREM</name>
<dbReference type="WBParaSite" id="SCUD_0001824801-mRNA-1">
    <property type="protein sequence ID" value="SCUD_0001824801-mRNA-1"/>
    <property type="gene ID" value="SCUD_0001824801"/>
</dbReference>
<keyword evidence="2" id="KW-1185">Reference proteome</keyword>
<dbReference type="EMBL" id="UZAK01040787">
    <property type="protein sequence ID" value="VDP65237.1"/>
    <property type="molecule type" value="Genomic_DNA"/>
</dbReference>
<organism evidence="3">
    <name type="scientific">Schistosoma curassoni</name>
    <dbReference type="NCBI Taxonomy" id="6186"/>
    <lineage>
        <taxon>Eukaryota</taxon>
        <taxon>Metazoa</taxon>
        <taxon>Spiralia</taxon>
        <taxon>Lophotrochozoa</taxon>
        <taxon>Platyhelminthes</taxon>
        <taxon>Trematoda</taxon>
        <taxon>Digenea</taxon>
        <taxon>Strigeidida</taxon>
        <taxon>Schistosomatoidea</taxon>
        <taxon>Schistosomatidae</taxon>
        <taxon>Schistosoma</taxon>
    </lineage>
</organism>
<reference evidence="3" key="1">
    <citation type="submission" date="2016-06" db="UniProtKB">
        <authorList>
            <consortium name="WormBaseParasite"/>
        </authorList>
    </citation>
    <scope>IDENTIFICATION</scope>
</reference>
<dbReference type="AlphaFoldDB" id="A0A183KT56"/>
<reference evidence="1 2" key="2">
    <citation type="submission" date="2018-11" db="EMBL/GenBank/DDBJ databases">
        <authorList>
            <consortium name="Pathogen Informatics"/>
        </authorList>
    </citation>
    <scope>NUCLEOTIDE SEQUENCE [LARGE SCALE GENOMIC DNA]</scope>
    <source>
        <strain evidence="1">Dakar</strain>
        <strain evidence="2">Dakar, Senegal</strain>
    </source>
</reference>
<evidence type="ECO:0000313" key="3">
    <source>
        <dbReference type="WBParaSite" id="SCUD_0001824801-mRNA-1"/>
    </source>
</evidence>
<dbReference type="Proteomes" id="UP000279833">
    <property type="component" value="Unassembled WGS sequence"/>
</dbReference>